<dbReference type="Gene3D" id="3.10.20.10">
    <property type="match status" value="1"/>
</dbReference>
<dbReference type="PIRSF" id="PIRSF015626">
    <property type="entry name" value="FdhD"/>
    <property type="match status" value="1"/>
</dbReference>
<comment type="similarity">
    <text evidence="3">Belongs to the FdhD family.</text>
</comment>
<keyword evidence="2 3" id="KW-0501">Molybdenum cofactor biosynthesis</keyword>
<dbReference type="PANTHER" id="PTHR30592:SF1">
    <property type="entry name" value="SULFUR CARRIER PROTEIN FDHD"/>
    <property type="match status" value="1"/>
</dbReference>
<dbReference type="HAMAP" id="MF_00187">
    <property type="entry name" value="FdhD"/>
    <property type="match status" value="1"/>
</dbReference>
<comment type="caution">
    <text evidence="3">Lacks conserved residue(s) required for the propagation of feature annotation.</text>
</comment>
<dbReference type="GO" id="GO:0097163">
    <property type="term" value="F:sulfur carrier activity"/>
    <property type="evidence" value="ECO:0007669"/>
    <property type="project" value="UniProtKB-UniRule"/>
</dbReference>
<gene>
    <name evidence="3" type="primary">fdhD</name>
    <name evidence="4" type="ORF">UN63_13935</name>
</gene>
<evidence type="ECO:0000313" key="4">
    <source>
        <dbReference type="EMBL" id="PPL15037.1"/>
    </source>
</evidence>
<dbReference type="Pfam" id="PF02634">
    <property type="entry name" value="FdhD-NarQ"/>
    <property type="match status" value="1"/>
</dbReference>
<dbReference type="NCBIfam" id="TIGR00129">
    <property type="entry name" value="fdhD_narQ"/>
    <property type="match status" value="1"/>
</dbReference>
<protein>
    <recommendedName>
        <fullName evidence="3">Sulfur carrier protein FdhD</fullName>
    </recommendedName>
</protein>
<comment type="function">
    <text evidence="3">Required for formate dehydrogenase (FDH) activity. Acts as a sulfur carrier protein that transfers sulfur from IscS to the molybdenum cofactor prior to its insertion into FDH.</text>
</comment>
<name>A0A2P5TJB4_9GAMM</name>
<proteinExistence type="inferred from homology"/>
<sequence>MAARRLSTLAITIQLPSPSVVMSHCQPETLPGYHYVATAAGDSHALANEVPLAILLNGVSHAVMMVSPCQLDEFITGFLVSEGIIKHPREIHDLEFHRQGEALEADTLEARVTLGNGAHYRWKEHRRSLAGRTGCGLCGIESLAQALPQVPRLPAAPLPSVTALEKLYRQLPDWQPLGQECGSLHAAFFADLDGQILHACEDVGRHNALDKLIGTLLHQKSPSAPGMVLMTSRCSIELVQKMGRASLPTLVTLGAPTGLAVRQAREAGLNLLHLPRKQSPRVYSTSESEPHHDD</sequence>
<dbReference type="GO" id="GO:0005737">
    <property type="term" value="C:cytoplasm"/>
    <property type="evidence" value="ECO:0007669"/>
    <property type="project" value="UniProtKB-SubCell"/>
</dbReference>
<dbReference type="PANTHER" id="PTHR30592">
    <property type="entry name" value="FORMATE DEHYDROGENASE"/>
    <property type="match status" value="1"/>
</dbReference>
<dbReference type="GO" id="GO:0016783">
    <property type="term" value="F:sulfurtransferase activity"/>
    <property type="evidence" value="ECO:0007669"/>
    <property type="project" value="InterPro"/>
</dbReference>
<keyword evidence="1 3" id="KW-0963">Cytoplasm</keyword>
<comment type="caution">
    <text evidence="4">The sequence shown here is derived from an EMBL/GenBank/DDBJ whole genome shotgun (WGS) entry which is preliminary data.</text>
</comment>
<dbReference type="InterPro" id="IPR016193">
    <property type="entry name" value="Cytidine_deaminase-like"/>
</dbReference>
<reference evidence="5" key="1">
    <citation type="submission" date="2016-11" db="EMBL/GenBank/DDBJ databases">
        <authorList>
            <person name="Sisinthy S."/>
            <person name="Ara S."/>
            <person name="Gundlapally S.R."/>
        </authorList>
    </citation>
    <scope>NUCLEOTIDE SEQUENCE [LARGE SCALE GENOMIC DNA]</scope>
    <source>
        <strain evidence="5">V1-41</strain>
    </source>
</reference>
<dbReference type="Proteomes" id="UP000242231">
    <property type="component" value="Unassembled WGS sequence"/>
</dbReference>
<dbReference type="SUPFAM" id="SSF53927">
    <property type="entry name" value="Cytidine deaminase-like"/>
    <property type="match status" value="1"/>
</dbReference>
<dbReference type="EMBL" id="MPZM01000041">
    <property type="protein sequence ID" value="PPL15037.1"/>
    <property type="molecule type" value="Genomic_DNA"/>
</dbReference>
<evidence type="ECO:0000313" key="5">
    <source>
        <dbReference type="Proteomes" id="UP000242231"/>
    </source>
</evidence>
<organism evidence="4 5">
    <name type="scientific">Oceanisphaera arctica</name>
    <dbReference type="NCBI Taxonomy" id="641510"/>
    <lineage>
        <taxon>Bacteria</taxon>
        <taxon>Pseudomonadati</taxon>
        <taxon>Pseudomonadota</taxon>
        <taxon>Gammaproteobacteria</taxon>
        <taxon>Aeromonadales</taxon>
        <taxon>Aeromonadaceae</taxon>
        <taxon>Oceanisphaera</taxon>
    </lineage>
</organism>
<dbReference type="GO" id="GO:0006777">
    <property type="term" value="P:Mo-molybdopterin cofactor biosynthetic process"/>
    <property type="evidence" value="ECO:0007669"/>
    <property type="project" value="UniProtKB-UniRule"/>
</dbReference>
<keyword evidence="5" id="KW-1185">Reference proteome</keyword>
<evidence type="ECO:0000256" key="3">
    <source>
        <dbReference type="HAMAP-Rule" id="MF_00187"/>
    </source>
</evidence>
<evidence type="ECO:0000256" key="1">
    <source>
        <dbReference type="ARBA" id="ARBA00022490"/>
    </source>
</evidence>
<feature type="active site" description="Cysteine persulfide intermediate" evidence="3">
    <location>
        <position position="135"/>
    </location>
</feature>
<dbReference type="InterPro" id="IPR003786">
    <property type="entry name" value="FdhD"/>
</dbReference>
<accession>A0A2P5TJB4</accession>
<evidence type="ECO:0000256" key="2">
    <source>
        <dbReference type="ARBA" id="ARBA00023150"/>
    </source>
</evidence>
<comment type="subcellular location">
    <subcellularLocation>
        <location evidence="3">Cytoplasm</location>
    </subcellularLocation>
</comment>
<dbReference type="AlphaFoldDB" id="A0A2P5TJB4"/>
<dbReference type="Gene3D" id="3.40.140.10">
    <property type="entry name" value="Cytidine Deaminase, domain 2"/>
    <property type="match status" value="1"/>
</dbReference>